<evidence type="ECO:0000256" key="5">
    <source>
        <dbReference type="SAM" id="MobiDB-lite"/>
    </source>
</evidence>
<evidence type="ECO:0000256" key="2">
    <source>
        <dbReference type="ARBA" id="ARBA00022692"/>
    </source>
</evidence>
<organism evidence="7 8">
    <name type="scientific">Eilatimonas milleporae</name>
    <dbReference type="NCBI Taxonomy" id="911205"/>
    <lineage>
        <taxon>Bacteria</taxon>
        <taxon>Pseudomonadati</taxon>
        <taxon>Pseudomonadota</taxon>
        <taxon>Alphaproteobacteria</taxon>
        <taxon>Kordiimonadales</taxon>
        <taxon>Kordiimonadaceae</taxon>
        <taxon>Eilatimonas</taxon>
    </lineage>
</organism>
<feature type="transmembrane region" description="Helical" evidence="6">
    <location>
        <begin position="481"/>
        <end position="501"/>
    </location>
</feature>
<feature type="transmembrane region" description="Helical" evidence="6">
    <location>
        <begin position="123"/>
        <end position="144"/>
    </location>
</feature>
<proteinExistence type="predicted"/>
<dbReference type="PANTHER" id="PTHR34219:SF3">
    <property type="entry name" value="BLL7967 PROTEIN"/>
    <property type="match status" value="1"/>
</dbReference>
<evidence type="ECO:0000256" key="4">
    <source>
        <dbReference type="ARBA" id="ARBA00023136"/>
    </source>
</evidence>
<feature type="compositionally biased region" description="Low complexity" evidence="5">
    <location>
        <begin position="528"/>
        <end position="563"/>
    </location>
</feature>
<evidence type="ECO:0000256" key="6">
    <source>
        <dbReference type="SAM" id="Phobius"/>
    </source>
</evidence>
<feature type="compositionally biased region" description="Basic and acidic residues" evidence="5">
    <location>
        <begin position="66"/>
        <end position="88"/>
    </location>
</feature>
<feature type="transmembrane region" description="Helical" evidence="6">
    <location>
        <begin position="238"/>
        <end position="261"/>
    </location>
</feature>
<comment type="subcellular location">
    <subcellularLocation>
        <location evidence="1">Membrane</location>
        <topology evidence="1">Multi-pass membrane protein</topology>
    </subcellularLocation>
</comment>
<feature type="transmembrane region" description="Helical" evidence="6">
    <location>
        <begin position="439"/>
        <end position="461"/>
    </location>
</feature>
<feature type="compositionally biased region" description="Low complexity" evidence="5">
    <location>
        <begin position="8"/>
        <end position="62"/>
    </location>
</feature>
<dbReference type="AlphaFoldDB" id="A0A3M0CD45"/>
<dbReference type="GO" id="GO:0016020">
    <property type="term" value="C:membrane"/>
    <property type="evidence" value="ECO:0007669"/>
    <property type="project" value="UniProtKB-SubCell"/>
</dbReference>
<dbReference type="Pfam" id="PF03929">
    <property type="entry name" value="PepSY_TM"/>
    <property type="match status" value="1"/>
</dbReference>
<protein>
    <submittedName>
        <fullName evidence="7">Putative iron-regulated membrane protein</fullName>
    </submittedName>
</protein>
<sequence length="689" mass="69484">MTHSTGTGRPASGAPSAPGLSSASGLSSVSGPSSAPVSAAVPPARPDPVAGPASAATAGPAARPDQNAEHRTDHRPGPSPDHSPDHRPGPNAPRRPAGGAGGGAGGGKASARRVGAALSAHSAIGLTVAALLYILSLSGVLSVFNHELQRWEQPGAPEMAAIDPATVDRAAAAVMAGEPAPTDHFFVQLPTPDMPRVVVTTDNRAVFIRPDGTIAGAEAHPWTQFILDLHYYLHLPHVAGLTLVGALGAMLLGLSLSGLLAHPRIFRDAFAVRLGGSPRLAFADLHNRLAVWTAPFHISSALTGAMLGLASVMAFGIAALWYDGDVEAVYAPIFGDEPAPDAAPAPLAAIGAALTHMRAAHGDLLPTYVILHEPATAGQHLQILAEHPRRLIFGDYYAFAADGTPLAPAGLAAGTLGQQIAASAYQVHFGSFGGLWVKIAYGVFGTALAVVIASGVAVYLVRRRSRGRPAARLATARLAAVWSAIVWGTPAALALTMATALTGPLAVSQLASQAGPLPDSPSASQTVSQTASRQAGSQAASQTGSQTASKQAGSQAASQAGSQAASQVASQTGSLTDSLPPAGTLPPGVLVAVFWGFLAVAVLIAAAVSADPARLSRFLRAFTGVSLSVALAGHTLTHGAAAAAPAGLPVTAVFAVAAVLFLLPLLRTRAAAPRLPAARLDKPPARPAE</sequence>
<feature type="transmembrane region" description="Helical" evidence="6">
    <location>
        <begin position="642"/>
        <end position="666"/>
    </location>
</feature>
<dbReference type="EMBL" id="REFR01000013">
    <property type="protein sequence ID" value="RMB04666.1"/>
    <property type="molecule type" value="Genomic_DNA"/>
</dbReference>
<feature type="compositionally biased region" description="Gly residues" evidence="5">
    <location>
        <begin position="98"/>
        <end position="108"/>
    </location>
</feature>
<accession>A0A3M0CD45</accession>
<evidence type="ECO:0000256" key="3">
    <source>
        <dbReference type="ARBA" id="ARBA00022989"/>
    </source>
</evidence>
<dbReference type="Proteomes" id="UP000271227">
    <property type="component" value="Unassembled WGS sequence"/>
</dbReference>
<evidence type="ECO:0000256" key="1">
    <source>
        <dbReference type="ARBA" id="ARBA00004141"/>
    </source>
</evidence>
<evidence type="ECO:0000313" key="7">
    <source>
        <dbReference type="EMBL" id="RMB04666.1"/>
    </source>
</evidence>
<dbReference type="InterPro" id="IPR005625">
    <property type="entry name" value="PepSY-ass_TM"/>
</dbReference>
<dbReference type="InParanoid" id="A0A3M0CD45"/>
<feature type="region of interest" description="Disordered" evidence="5">
    <location>
        <begin position="1"/>
        <end position="110"/>
    </location>
</feature>
<feature type="transmembrane region" description="Helical" evidence="6">
    <location>
        <begin position="298"/>
        <end position="322"/>
    </location>
</feature>
<name>A0A3M0CD45_9PROT</name>
<feature type="region of interest" description="Disordered" evidence="5">
    <location>
        <begin position="512"/>
        <end position="563"/>
    </location>
</feature>
<keyword evidence="2 6" id="KW-0812">Transmembrane</keyword>
<keyword evidence="4 6" id="KW-0472">Membrane</keyword>
<feature type="transmembrane region" description="Helical" evidence="6">
    <location>
        <begin position="618"/>
        <end position="636"/>
    </location>
</feature>
<gene>
    <name evidence="7" type="ORF">BXY39_2937</name>
</gene>
<keyword evidence="8" id="KW-1185">Reference proteome</keyword>
<evidence type="ECO:0000313" key="8">
    <source>
        <dbReference type="Proteomes" id="UP000271227"/>
    </source>
</evidence>
<dbReference type="Gene3D" id="1.10.3720.10">
    <property type="entry name" value="MetI-like"/>
    <property type="match status" value="1"/>
</dbReference>
<feature type="transmembrane region" description="Helical" evidence="6">
    <location>
        <begin position="585"/>
        <end position="606"/>
    </location>
</feature>
<keyword evidence="3 6" id="KW-1133">Transmembrane helix</keyword>
<dbReference type="InterPro" id="IPR035906">
    <property type="entry name" value="MetI-like_sf"/>
</dbReference>
<dbReference type="OrthoDB" id="9776609at2"/>
<comment type="caution">
    <text evidence="7">The sequence shown here is derived from an EMBL/GenBank/DDBJ whole genome shotgun (WGS) entry which is preliminary data.</text>
</comment>
<dbReference type="PANTHER" id="PTHR34219">
    <property type="entry name" value="IRON-REGULATED INNER MEMBRANE PROTEIN-RELATED"/>
    <property type="match status" value="1"/>
</dbReference>
<reference evidence="7 8" key="1">
    <citation type="submission" date="2018-10" db="EMBL/GenBank/DDBJ databases">
        <title>Genomic Encyclopedia of Archaeal and Bacterial Type Strains, Phase II (KMG-II): from individual species to whole genera.</title>
        <authorList>
            <person name="Goeker M."/>
        </authorList>
    </citation>
    <scope>NUCLEOTIDE SEQUENCE [LARGE SCALE GENOMIC DNA]</scope>
    <source>
        <strain evidence="7 8">DSM 25217</strain>
    </source>
</reference>